<dbReference type="InterPro" id="IPR043128">
    <property type="entry name" value="Rev_trsase/Diguanyl_cyclase"/>
</dbReference>
<dbReference type="GO" id="GO:0052621">
    <property type="term" value="F:diguanylate cyclase activity"/>
    <property type="evidence" value="ECO:0007669"/>
    <property type="project" value="TreeGrafter"/>
</dbReference>
<feature type="domain" description="GGDEF" evidence="2">
    <location>
        <begin position="106"/>
        <end position="242"/>
    </location>
</feature>
<dbReference type="InterPro" id="IPR029787">
    <property type="entry name" value="Nucleotide_cyclase"/>
</dbReference>
<dbReference type="InterPro" id="IPR050469">
    <property type="entry name" value="Diguanylate_Cyclase"/>
</dbReference>
<feature type="non-terminal residue" evidence="3">
    <location>
        <position position="1"/>
    </location>
</feature>
<organism evidence="3">
    <name type="scientific">marine sediment metagenome</name>
    <dbReference type="NCBI Taxonomy" id="412755"/>
    <lineage>
        <taxon>unclassified sequences</taxon>
        <taxon>metagenomes</taxon>
        <taxon>ecological metagenomes</taxon>
    </lineage>
</organism>
<keyword evidence="1" id="KW-0472">Membrane</keyword>
<dbReference type="Pfam" id="PF00990">
    <property type="entry name" value="GGDEF"/>
    <property type="match status" value="1"/>
</dbReference>
<dbReference type="NCBIfam" id="TIGR00254">
    <property type="entry name" value="GGDEF"/>
    <property type="match status" value="1"/>
</dbReference>
<dbReference type="SUPFAM" id="SSF55073">
    <property type="entry name" value="Nucleotide cyclase"/>
    <property type="match status" value="1"/>
</dbReference>
<dbReference type="SMART" id="SM00267">
    <property type="entry name" value="GGDEF"/>
    <property type="match status" value="1"/>
</dbReference>
<protein>
    <recommendedName>
        <fullName evidence="2">GGDEF domain-containing protein</fullName>
    </recommendedName>
</protein>
<gene>
    <name evidence="3" type="ORF">LCGC14_3007840</name>
</gene>
<accession>A0A0F8ZQB3</accession>
<dbReference type="CDD" id="cd01949">
    <property type="entry name" value="GGDEF"/>
    <property type="match status" value="1"/>
</dbReference>
<dbReference type="PANTHER" id="PTHR45138:SF9">
    <property type="entry name" value="DIGUANYLATE CYCLASE DGCM-RELATED"/>
    <property type="match status" value="1"/>
</dbReference>
<name>A0A0F8ZQB3_9ZZZZ</name>
<evidence type="ECO:0000259" key="2">
    <source>
        <dbReference type="PROSITE" id="PS50887"/>
    </source>
</evidence>
<dbReference type="AlphaFoldDB" id="A0A0F8ZQB3"/>
<dbReference type="Gene3D" id="3.30.70.270">
    <property type="match status" value="1"/>
</dbReference>
<dbReference type="GO" id="GO:0043709">
    <property type="term" value="P:cell adhesion involved in single-species biofilm formation"/>
    <property type="evidence" value="ECO:0007669"/>
    <property type="project" value="TreeGrafter"/>
</dbReference>
<evidence type="ECO:0000256" key="1">
    <source>
        <dbReference type="SAM" id="Phobius"/>
    </source>
</evidence>
<dbReference type="PANTHER" id="PTHR45138">
    <property type="entry name" value="REGULATORY COMPONENTS OF SENSORY TRANSDUCTION SYSTEM"/>
    <property type="match status" value="1"/>
</dbReference>
<comment type="caution">
    <text evidence="3">The sequence shown here is derived from an EMBL/GenBank/DDBJ whole genome shotgun (WGS) entry which is preliminary data.</text>
</comment>
<feature type="transmembrane region" description="Helical" evidence="1">
    <location>
        <begin position="35"/>
        <end position="57"/>
    </location>
</feature>
<dbReference type="FunFam" id="3.30.70.270:FF:000001">
    <property type="entry name" value="Diguanylate cyclase domain protein"/>
    <property type="match status" value="1"/>
</dbReference>
<dbReference type="GO" id="GO:1902201">
    <property type="term" value="P:negative regulation of bacterial-type flagellum-dependent cell motility"/>
    <property type="evidence" value="ECO:0007669"/>
    <property type="project" value="TreeGrafter"/>
</dbReference>
<evidence type="ECO:0000313" key="3">
    <source>
        <dbReference type="EMBL" id="KKK62086.1"/>
    </source>
</evidence>
<dbReference type="PROSITE" id="PS50887">
    <property type="entry name" value="GGDEF"/>
    <property type="match status" value="1"/>
</dbReference>
<keyword evidence="1" id="KW-0812">Transmembrane</keyword>
<dbReference type="GO" id="GO:0005886">
    <property type="term" value="C:plasma membrane"/>
    <property type="evidence" value="ECO:0007669"/>
    <property type="project" value="TreeGrafter"/>
</dbReference>
<reference evidence="3" key="1">
    <citation type="journal article" date="2015" name="Nature">
        <title>Complex archaea that bridge the gap between prokaryotes and eukaryotes.</title>
        <authorList>
            <person name="Spang A."/>
            <person name="Saw J.H."/>
            <person name="Jorgensen S.L."/>
            <person name="Zaremba-Niedzwiedzka K."/>
            <person name="Martijn J."/>
            <person name="Lind A.E."/>
            <person name="van Eijk R."/>
            <person name="Schleper C."/>
            <person name="Guy L."/>
            <person name="Ettema T.J."/>
        </authorList>
    </citation>
    <scope>NUCLEOTIDE SEQUENCE</scope>
</reference>
<sequence length="254" mass="29035">HYIRVEKKLGRLPPFMATLIISSDLSPFYERFHHFVLQLIKLSLGLIFAVFLFSYFLSKRLFQSIETFQQNLLNKATYDGLTKLYNRSSSLEKAKLLLRQSQKSKDYFSIAMLDIDHFKAINDNYGHDAGDIVLSSIAERVKNALRENDIIGRLGGEEFIICCAEPVEIVHNSLIRVKKVISAEPINYEGKKITVTVSIGCYFISVDKDLDIANVETLLKKADSNLYRAKQQGRNQVVISYHSESDELITETFL</sequence>
<keyword evidence="1" id="KW-1133">Transmembrane helix</keyword>
<dbReference type="EMBL" id="LAZR01062165">
    <property type="protein sequence ID" value="KKK62086.1"/>
    <property type="molecule type" value="Genomic_DNA"/>
</dbReference>
<proteinExistence type="predicted"/>
<dbReference type="InterPro" id="IPR000160">
    <property type="entry name" value="GGDEF_dom"/>
</dbReference>